<evidence type="ECO:0000256" key="1">
    <source>
        <dbReference type="ARBA" id="ARBA00000085"/>
    </source>
</evidence>
<feature type="transmembrane region" description="Helical" evidence="7">
    <location>
        <begin position="303"/>
        <end position="323"/>
    </location>
</feature>
<feature type="compositionally biased region" description="Low complexity" evidence="6">
    <location>
        <begin position="789"/>
        <end position="799"/>
    </location>
</feature>
<evidence type="ECO:0000256" key="5">
    <source>
        <dbReference type="PROSITE-ProRule" id="PRU00169"/>
    </source>
</evidence>
<feature type="transmembrane region" description="Helical" evidence="7">
    <location>
        <begin position="191"/>
        <end position="212"/>
    </location>
</feature>
<proteinExistence type="predicted"/>
<dbReference type="AlphaFoldDB" id="A0A7S1UA45"/>
<evidence type="ECO:0000256" key="6">
    <source>
        <dbReference type="SAM" id="MobiDB-lite"/>
    </source>
</evidence>
<evidence type="ECO:0000256" key="7">
    <source>
        <dbReference type="SAM" id="Phobius"/>
    </source>
</evidence>
<dbReference type="EC" id="2.7.13.3" evidence="2"/>
<dbReference type="EMBL" id="HBGJ01031760">
    <property type="protein sequence ID" value="CAD9261703.1"/>
    <property type="molecule type" value="Transcribed_RNA"/>
</dbReference>
<dbReference type="Gene3D" id="3.40.50.2300">
    <property type="match status" value="1"/>
</dbReference>
<feature type="region of interest" description="Disordered" evidence="6">
    <location>
        <begin position="727"/>
        <end position="802"/>
    </location>
</feature>
<dbReference type="GO" id="GO:0005886">
    <property type="term" value="C:plasma membrane"/>
    <property type="evidence" value="ECO:0007669"/>
    <property type="project" value="TreeGrafter"/>
</dbReference>
<sequence>MKRRRQQPAQVAPTKGAALQGGGAPSREDWDGSKGRSSAGVSDSFSDSMAADENALMEADALAATKRAKRFAQEGQNRVRLAHLPIAFGNRADTPSYAKTEATSDRDQERLRLLRFVEGISTLDRQTWLGGGPWSLQFEPELEDAYQTFMHLVDDESQTIVVIIAMIICAICPRMYRLYYFGGGYFNGRWWYAFFAVAGVVLMKAAVNILRIRRMRDADTPAEAVAIRGWINFGRVPILIALLCFLTVYTLMYATECGNVEVGHVPIVGAGPCISLETSVLPTTVHFYISAGWVSLNLALKSSFQFTCITSTYLAIIMVYVCWDVDLSVHDLDDDSVQRVLACFYLLCPNFFFLGMFYHFERLRRQQFLLLLANKEHVLKAMDARRRIHDSARFLCHELRNPLQSILGGLRSFTTLGVSPSTVSDLKLSKEDMAMLETVWIGMVSGVQQLTSVTNDVLDFERISAGRLPFQFEKVRLSDTLEEVVKMFRTVYEGVRFVIDVEEDVVTWTDPRRVRQILMNGVSYAIKYTVPKYADKRVPGCAEVALKMRVNHFAPMAYRREWGLESVSANGDDKKLRKMLRRERSRDLKGGRVAVEMIVVDNGPGLERTALGPERQRRVHQRNMGMQLSSAIAEALQGFIAVKNISKWDAKERKFRTVGARFTFSMPLDPDHTTILDQKINRTIHSVALLRSKVKTEGDKAKNVSSPGSVGEFGSLPDFDESSASYWRASGSNPNKSISISEAESPARGAEDSIGGRPVPHPNARAQTLREDAVTVDVPRTTRPWKTESSLPASAPSSSWKRRKNSNNFKYKTMLIEDDETVRMLAQYSLRQCRAAVRCVDDKNLDERVSEITSTSINGVEYDVVFIDIVLGAFDGRDVCHRLRKHNYCKAIVAATANTSAEDVASYKDAGFDGVLPKPYMQEDLLEVLSFYEEIDFARSPFTCFEPNFTQPSTSVRK</sequence>
<dbReference type="SMART" id="SM00448">
    <property type="entry name" value="REC"/>
    <property type="match status" value="1"/>
</dbReference>
<evidence type="ECO:0000256" key="2">
    <source>
        <dbReference type="ARBA" id="ARBA00012438"/>
    </source>
</evidence>
<name>A0A7S1UA45_9STRA</name>
<dbReference type="InterPro" id="IPR011006">
    <property type="entry name" value="CheY-like_superfamily"/>
</dbReference>
<dbReference type="SUPFAM" id="SSF55874">
    <property type="entry name" value="ATPase domain of HSP90 chaperone/DNA topoisomerase II/histidine kinase"/>
    <property type="match status" value="1"/>
</dbReference>
<feature type="transmembrane region" description="Helical" evidence="7">
    <location>
        <begin position="233"/>
        <end position="254"/>
    </location>
</feature>
<feature type="region of interest" description="Disordered" evidence="6">
    <location>
        <begin position="1"/>
        <end position="46"/>
    </location>
</feature>
<dbReference type="InterPro" id="IPR005467">
    <property type="entry name" value="His_kinase_dom"/>
</dbReference>
<comment type="catalytic activity">
    <reaction evidence="1">
        <text>ATP + protein L-histidine = ADP + protein N-phospho-L-histidine.</text>
        <dbReference type="EC" id="2.7.13.3"/>
    </reaction>
</comment>
<dbReference type="GO" id="GO:0009927">
    <property type="term" value="F:histidine phosphotransfer kinase activity"/>
    <property type="evidence" value="ECO:0007669"/>
    <property type="project" value="TreeGrafter"/>
</dbReference>
<feature type="compositionally biased region" description="Polar residues" evidence="6">
    <location>
        <begin position="727"/>
        <end position="742"/>
    </location>
</feature>
<dbReference type="GO" id="GO:0000155">
    <property type="term" value="F:phosphorelay sensor kinase activity"/>
    <property type="evidence" value="ECO:0007669"/>
    <property type="project" value="InterPro"/>
</dbReference>
<feature type="transmembrane region" description="Helical" evidence="7">
    <location>
        <begin position="160"/>
        <end position="179"/>
    </location>
</feature>
<organism evidence="10">
    <name type="scientific">Phaeomonas parva</name>
    <dbReference type="NCBI Taxonomy" id="124430"/>
    <lineage>
        <taxon>Eukaryota</taxon>
        <taxon>Sar</taxon>
        <taxon>Stramenopiles</taxon>
        <taxon>Ochrophyta</taxon>
        <taxon>Pinguiophyceae</taxon>
        <taxon>Pinguiochrysidales</taxon>
        <taxon>Pinguiochrysidaceae</taxon>
        <taxon>Phaeomonas</taxon>
    </lineage>
</organism>
<protein>
    <recommendedName>
        <fullName evidence="2">histidine kinase</fullName>
        <ecNumber evidence="2">2.7.13.3</ecNumber>
    </recommendedName>
</protein>
<dbReference type="InterPro" id="IPR048376">
    <property type="entry name" value="YqiJ_N"/>
</dbReference>
<feature type="transmembrane region" description="Helical" evidence="7">
    <location>
        <begin position="343"/>
        <end position="360"/>
    </location>
</feature>
<dbReference type="SMART" id="SM00387">
    <property type="entry name" value="HATPase_c"/>
    <property type="match status" value="1"/>
</dbReference>
<evidence type="ECO:0000313" key="10">
    <source>
        <dbReference type="EMBL" id="CAD9261703.1"/>
    </source>
</evidence>
<dbReference type="Gene3D" id="3.30.565.10">
    <property type="entry name" value="Histidine kinase-like ATPase, C-terminal domain"/>
    <property type="match status" value="1"/>
</dbReference>
<keyword evidence="7" id="KW-0812">Transmembrane</keyword>
<dbReference type="PANTHER" id="PTHR43047">
    <property type="entry name" value="TWO-COMPONENT HISTIDINE PROTEIN KINASE"/>
    <property type="match status" value="1"/>
</dbReference>
<feature type="compositionally biased region" description="Low complexity" evidence="6">
    <location>
        <begin position="37"/>
        <end position="46"/>
    </location>
</feature>
<dbReference type="InterPro" id="IPR036890">
    <property type="entry name" value="HATPase_C_sf"/>
</dbReference>
<dbReference type="InterPro" id="IPR003661">
    <property type="entry name" value="HisK_dim/P_dom"/>
</dbReference>
<keyword evidence="7" id="KW-1133">Transmembrane helix</keyword>
<dbReference type="Pfam" id="PF21001">
    <property type="entry name" value="YqiJ_N"/>
    <property type="match status" value="1"/>
</dbReference>
<dbReference type="SUPFAM" id="SSF52172">
    <property type="entry name" value="CheY-like"/>
    <property type="match status" value="1"/>
</dbReference>
<feature type="modified residue" description="4-aspartylphosphate" evidence="5">
    <location>
        <position position="868"/>
    </location>
</feature>
<keyword evidence="4" id="KW-0418">Kinase</keyword>
<feature type="domain" description="Histidine kinase" evidence="8">
    <location>
        <begin position="394"/>
        <end position="670"/>
    </location>
</feature>
<dbReference type="InterPro" id="IPR001789">
    <property type="entry name" value="Sig_transdc_resp-reg_receiver"/>
</dbReference>
<accession>A0A7S1UA45</accession>
<dbReference type="CDD" id="cd00082">
    <property type="entry name" value="HisKA"/>
    <property type="match status" value="1"/>
</dbReference>
<evidence type="ECO:0000259" key="8">
    <source>
        <dbReference type="PROSITE" id="PS50109"/>
    </source>
</evidence>
<feature type="domain" description="Response regulatory" evidence="9">
    <location>
        <begin position="812"/>
        <end position="933"/>
    </location>
</feature>
<feature type="region of interest" description="Disordered" evidence="6">
    <location>
        <begin position="696"/>
        <end position="715"/>
    </location>
</feature>
<dbReference type="InterPro" id="IPR036097">
    <property type="entry name" value="HisK_dim/P_sf"/>
</dbReference>
<dbReference type="Pfam" id="PF00072">
    <property type="entry name" value="Response_reg"/>
    <property type="match status" value="1"/>
</dbReference>
<dbReference type="Gene3D" id="1.10.287.130">
    <property type="match status" value="1"/>
</dbReference>
<dbReference type="InterPro" id="IPR003594">
    <property type="entry name" value="HATPase_dom"/>
</dbReference>
<keyword evidence="5" id="KW-0597">Phosphoprotein</keyword>
<dbReference type="PANTHER" id="PTHR43047:SF72">
    <property type="entry name" value="OSMOSENSING HISTIDINE PROTEIN KINASE SLN1"/>
    <property type="match status" value="1"/>
</dbReference>
<dbReference type="SUPFAM" id="SSF47384">
    <property type="entry name" value="Homodimeric domain of signal transducing histidine kinase"/>
    <property type="match status" value="1"/>
</dbReference>
<reference evidence="10" key="1">
    <citation type="submission" date="2021-01" db="EMBL/GenBank/DDBJ databases">
        <authorList>
            <person name="Corre E."/>
            <person name="Pelletier E."/>
            <person name="Niang G."/>
            <person name="Scheremetjew M."/>
            <person name="Finn R."/>
            <person name="Kale V."/>
            <person name="Holt S."/>
            <person name="Cochrane G."/>
            <person name="Meng A."/>
            <person name="Brown T."/>
            <person name="Cohen L."/>
        </authorList>
    </citation>
    <scope>NUCLEOTIDE SEQUENCE</scope>
    <source>
        <strain evidence="10">CCMP2877</strain>
    </source>
</reference>
<evidence type="ECO:0000256" key="3">
    <source>
        <dbReference type="ARBA" id="ARBA00022679"/>
    </source>
</evidence>
<dbReference type="PROSITE" id="PS50110">
    <property type="entry name" value="RESPONSE_REGULATORY"/>
    <property type="match status" value="1"/>
</dbReference>
<evidence type="ECO:0000256" key="4">
    <source>
        <dbReference type="ARBA" id="ARBA00022777"/>
    </source>
</evidence>
<evidence type="ECO:0000259" key="9">
    <source>
        <dbReference type="PROSITE" id="PS50110"/>
    </source>
</evidence>
<dbReference type="PROSITE" id="PS50109">
    <property type="entry name" value="HIS_KIN"/>
    <property type="match status" value="1"/>
</dbReference>
<keyword evidence="7" id="KW-0472">Membrane</keyword>
<gene>
    <name evidence="10" type="ORF">PPAR1163_LOCUS20083</name>
</gene>
<keyword evidence="3" id="KW-0808">Transferase</keyword>